<accession>A0A8X6H367</accession>
<reference evidence="2" key="1">
    <citation type="submission" date="2020-07" db="EMBL/GenBank/DDBJ databases">
        <title>Multicomponent nature underlies the extraordinary mechanical properties of spider dragline silk.</title>
        <authorList>
            <person name="Kono N."/>
            <person name="Nakamura H."/>
            <person name="Mori M."/>
            <person name="Yoshida Y."/>
            <person name="Ohtoshi R."/>
            <person name="Malay A.D."/>
            <person name="Moran D.A.P."/>
            <person name="Tomita M."/>
            <person name="Numata K."/>
            <person name="Arakawa K."/>
        </authorList>
    </citation>
    <scope>NUCLEOTIDE SEQUENCE</scope>
</reference>
<sequence length="139" mass="15894">MYIPNKTARYGIKIAMMCDVGTNYMVNAIPYLGLNTQTKGVHLLSYFVKELTKNIQGTNQNIIMDNWFTSIPLADKLLKIPINFTVVGTIWKNKGEIPPELLELRSQRVGTSMYCFDQAKTLIVQNKTNVLFYLHSMKN</sequence>
<comment type="caution">
    <text evidence="2">The sequence shown here is derived from an EMBL/GenBank/DDBJ whole genome shotgun (WGS) entry which is preliminary data.</text>
</comment>
<proteinExistence type="predicted"/>
<evidence type="ECO:0000313" key="2">
    <source>
        <dbReference type="EMBL" id="GFQ95293.1"/>
    </source>
</evidence>
<dbReference type="PANTHER" id="PTHR46599">
    <property type="entry name" value="PIGGYBAC TRANSPOSABLE ELEMENT-DERIVED PROTEIN 4"/>
    <property type="match status" value="1"/>
</dbReference>
<dbReference type="InterPro" id="IPR029526">
    <property type="entry name" value="PGBD"/>
</dbReference>
<dbReference type="Pfam" id="PF13843">
    <property type="entry name" value="DDE_Tnp_1_7"/>
    <property type="match status" value="1"/>
</dbReference>
<evidence type="ECO:0000259" key="1">
    <source>
        <dbReference type="Pfam" id="PF13843"/>
    </source>
</evidence>
<organism evidence="2 3">
    <name type="scientific">Trichonephila clavata</name>
    <name type="common">Joro spider</name>
    <name type="synonym">Nephila clavata</name>
    <dbReference type="NCBI Taxonomy" id="2740835"/>
    <lineage>
        <taxon>Eukaryota</taxon>
        <taxon>Metazoa</taxon>
        <taxon>Ecdysozoa</taxon>
        <taxon>Arthropoda</taxon>
        <taxon>Chelicerata</taxon>
        <taxon>Arachnida</taxon>
        <taxon>Araneae</taxon>
        <taxon>Araneomorphae</taxon>
        <taxon>Entelegynae</taxon>
        <taxon>Araneoidea</taxon>
        <taxon>Nephilidae</taxon>
        <taxon>Trichonephila</taxon>
    </lineage>
</organism>
<dbReference type="EMBL" id="BMAO01004536">
    <property type="protein sequence ID" value="GFQ95293.1"/>
    <property type="molecule type" value="Genomic_DNA"/>
</dbReference>
<evidence type="ECO:0000313" key="3">
    <source>
        <dbReference type="Proteomes" id="UP000887116"/>
    </source>
</evidence>
<dbReference type="PANTHER" id="PTHR46599:SF3">
    <property type="entry name" value="PIGGYBAC TRANSPOSABLE ELEMENT-DERIVED PROTEIN 4"/>
    <property type="match status" value="1"/>
</dbReference>
<dbReference type="Proteomes" id="UP000887116">
    <property type="component" value="Unassembled WGS sequence"/>
</dbReference>
<dbReference type="OrthoDB" id="10057959at2759"/>
<dbReference type="AlphaFoldDB" id="A0A8X6H367"/>
<feature type="domain" description="PiggyBac transposable element-derived protein" evidence="1">
    <location>
        <begin position="2"/>
        <end position="130"/>
    </location>
</feature>
<protein>
    <submittedName>
        <fullName evidence="2">DDE_Tnp_1_7 domain-containing protein</fullName>
    </submittedName>
</protein>
<gene>
    <name evidence="2" type="primary">AVEN_35239_1</name>
    <name evidence="2" type="ORF">TNCT_172881</name>
</gene>
<name>A0A8X6H367_TRICU</name>
<keyword evidence="3" id="KW-1185">Reference proteome</keyword>